<dbReference type="RefSeq" id="YP_009903591.1">
    <property type="nucleotide sequence ID" value="NC_049849.1"/>
</dbReference>
<dbReference type="Proteomes" id="UP000320799">
    <property type="component" value="Segment"/>
</dbReference>
<accession>A0A514CSF7</accession>
<keyword evidence="2" id="KW-1185">Reference proteome</keyword>
<sequence>MIVSQNLDSGLFYTMDCGYLLPLQDLTQGQELRFEPMAANSSMLEMEKVLIGDQVVGMNFKSGFQTVNKHTYILVASAQAQKAENYSVLFRSEDVAVYNFPNRGCLAISTKLSPMVRTFVKEQ</sequence>
<dbReference type="KEGG" id="vg:56135867"/>
<evidence type="ECO:0000313" key="1">
    <source>
        <dbReference type="EMBL" id="QDH83411.1"/>
    </source>
</evidence>
<evidence type="ECO:0000313" key="2">
    <source>
        <dbReference type="Proteomes" id="UP000320799"/>
    </source>
</evidence>
<dbReference type="EMBL" id="MN094788">
    <property type="protein sequence ID" value="QDH83411.1"/>
    <property type="molecule type" value="Genomic_DNA"/>
</dbReference>
<dbReference type="GeneID" id="56135867"/>
<reference evidence="1 2" key="1">
    <citation type="submission" date="2019-06" db="EMBL/GenBank/DDBJ databases">
        <authorList>
            <person name="Kincaid V.D."/>
            <person name="Fuller A."/>
            <person name="Hodges K."/>
            <person name="Bansal M."/>
            <person name="Essig J."/>
            <person name="Johnson A."/>
        </authorList>
    </citation>
    <scope>NUCLEOTIDE SEQUENCE [LARGE SCALE GENOMIC DNA]</scope>
</reference>
<organism evidence="1 2">
    <name type="scientific">Achromobacter phage Motura</name>
    <dbReference type="NCBI Taxonomy" id="2591403"/>
    <lineage>
        <taxon>Viruses</taxon>
        <taxon>Duplodnaviria</taxon>
        <taxon>Heunggongvirae</taxon>
        <taxon>Uroviricota</taxon>
        <taxon>Caudoviricetes</taxon>
        <taxon>Moturavirus</taxon>
        <taxon>Moturavirus motura</taxon>
    </lineage>
</organism>
<proteinExistence type="predicted"/>
<name>A0A514CSF7_9CAUD</name>
<protein>
    <submittedName>
        <fullName evidence="1">Uncharacterized protein</fullName>
    </submittedName>
</protein>